<evidence type="ECO:0000256" key="1">
    <source>
        <dbReference type="ARBA" id="ARBA00004196"/>
    </source>
</evidence>
<reference evidence="6" key="1">
    <citation type="submission" date="2018-05" db="EMBL/GenBank/DDBJ databases">
        <authorList>
            <person name="Lanie J.A."/>
            <person name="Ng W.-L."/>
            <person name="Kazmierczak K.M."/>
            <person name="Andrzejewski T.M."/>
            <person name="Davidsen T.M."/>
            <person name="Wayne K.J."/>
            <person name="Tettelin H."/>
            <person name="Glass J.I."/>
            <person name="Rusch D."/>
            <person name="Podicherti R."/>
            <person name="Tsui H.-C.T."/>
            <person name="Winkler M.E."/>
        </authorList>
    </citation>
    <scope>NUCLEOTIDE SEQUENCE</scope>
</reference>
<feature type="transmembrane region" description="Helical" evidence="5">
    <location>
        <begin position="12"/>
        <end position="35"/>
    </location>
</feature>
<keyword evidence="5" id="KW-1133">Transmembrane helix</keyword>
<gene>
    <name evidence="6" type="ORF">METZ01_LOCUS174660</name>
</gene>
<comment type="subcellular location">
    <subcellularLocation>
        <location evidence="1">Cell envelope</location>
    </subcellularLocation>
</comment>
<dbReference type="SUPFAM" id="SSF53807">
    <property type="entry name" value="Helical backbone' metal receptor"/>
    <property type="match status" value="1"/>
</dbReference>
<dbReference type="InterPro" id="IPR006128">
    <property type="entry name" value="Lipoprotein_PsaA-like"/>
</dbReference>
<organism evidence="6">
    <name type="scientific">marine metagenome</name>
    <dbReference type="NCBI Taxonomy" id="408172"/>
    <lineage>
        <taxon>unclassified sequences</taxon>
        <taxon>metagenomes</taxon>
        <taxon>ecological metagenomes</taxon>
    </lineage>
</organism>
<dbReference type="InterPro" id="IPR006127">
    <property type="entry name" value="ZnuA-like"/>
</dbReference>
<dbReference type="InterPro" id="IPR050492">
    <property type="entry name" value="Bact_metal-bind_prot9"/>
</dbReference>
<dbReference type="PANTHER" id="PTHR42953">
    <property type="entry name" value="HIGH-AFFINITY ZINC UPTAKE SYSTEM PROTEIN ZNUA-RELATED"/>
    <property type="match status" value="1"/>
</dbReference>
<dbReference type="InterPro" id="IPR006129">
    <property type="entry name" value="AdhesinB"/>
</dbReference>
<dbReference type="Pfam" id="PF01297">
    <property type="entry name" value="ZnuA"/>
    <property type="match status" value="1"/>
</dbReference>
<evidence type="ECO:0000313" key="6">
    <source>
        <dbReference type="EMBL" id="SVB21806.1"/>
    </source>
</evidence>
<dbReference type="PRINTS" id="PR00691">
    <property type="entry name" value="ADHESINB"/>
</dbReference>
<sequence>MTHIFRQVSLNFVWTYITLLFAATAFTMIGCGGSVSTENLDSPSDKIIVTATTSIVADWAQQIGGERVFVDSVIPYGSDGHSYQVTADGVKKIAESDYIFGIGLGYEDKWLTKLLDNYPEGRVLYLGSSVDPIPFRDEHDEEDEHGHG</sequence>
<keyword evidence="3" id="KW-0479">Metal-binding</keyword>
<evidence type="ECO:0000256" key="3">
    <source>
        <dbReference type="ARBA" id="ARBA00022723"/>
    </source>
</evidence>
<feature type="non-terminal residue" evidence="6">
    <location>
        <position position="148"/>
    </location>
</feature>
<keyword evidence="5" id="KW-0812">Transmembrane</keyword>
<accession>A0A382C6V6</accession>
<name>A0A382C6V6_9ZZZZ</name>
<dbReference type="GO" id="GO:0030313">
    <property type="term" value="C:cell envelope"/>
    <property type="evidence" value="ECO:0007669"/>
    <property type="project" value="UniProtKB-SubCell"/>
</dbReference>
<dbReference type="PRINTS" id="PR00690">
    <property type="entry name" value="ADHESNFAMILY"/>
</dbReference>
<dbReference type="GO" id="GO:0007155">
    <property type="term" value="P:cell adhesion"/>
    <property type="evidence" value="ECO:0007669"/>
    <property type="project" value="InterPro"/>
</dbReference>
<evidence type="ECO:0000256" key="4">
    <source>
        <dbReference type="ARBA" id="ARBA00022729"/>
    </source>
</evidence>
<dbReference type="GO" id="GO:0030001">
    <property type="term" value="P:metal ion transport"/>
    <property type="evidence" value="ECO:0007669"/>
    <property type="project" value="InterPro"/>
</dbReference>
<evidence type="ECO:0000256" key="5">
    <source>
        <dbReference type="SAM" id="Phobius"/>
    </source>
</evidence>
<dbReference type="EMBL" id="UINC01033088">
    <property type="protein sequence ID" value="SVB21806.1"/>
    <property type="molecule type" value="Genomic_DNA"/>
</dbReference>
<evidence type="ECO:0008006" key="7">
    <source>
        <dbReference type="Google" id="ProtNLM"/>
    </source>
</evidence>
<dbReference type="GO" id="GO:0046872">
    <property type="term" value="F:metal ion binding"/>
    <property type="evidence" value="ECO:0007669"/>
    <property type="project" value="UniProtKB-KW"/>
</dbReference>
<dbReference type="PROSITE" id="PS51257">
    <property type="entry name" value="PROKAR_LIPOPROTEIN"/>
    <property type="match status" value="1"/>
</dbReference>
<protein>
    <recommendedName>
        <fullName evidence="7">Zinc ABC transporter substrate-binding protein</fullName>
    </recommendedName>
</protein>
<dbReference type="Gene3D" id="3.40.50.1980">
    <property type="entry name" value="Nitrogenase molybdenum iron protein domain"/>
    <property type="match status" value="1"/>
</dbReference>
<keyword evidence="4" id="KW-0732">Signal</keyword>
<dbReference type="PANTHER" id="PTHR42953:SF1">
    <property type="entry name" value="METAL-BINDING PROTEIN HI_0362-RELATED"/>
    <property type="match status" value="1"/>
</dbReference>
<dbReference type="AlphaFoldDB" id="A0A382C6V6"/>
<evidence type="ECO:0000256" key="2">
    <source>
        <dbReference type="ARBA" id="ARBA00022448"/>
    </source>
</evidence>
<keyword evidence="2" id="KW-0813">Transport</keyword>
<keyword evidence="5" id="KW-0472">Membrane</keyword>
<proteinExistence type="predicted"/>